<dbReference type="Gene3D" id="3.30.70.1320">
    <property type="entry name" value="Multidrug efflux transporter AcrB pore domain like"/>
    <property type="match status" value="2"/>
</dbReference>
<dbReference type="EMBL" id="RAYQ01000002">
    <property type="protein sequence ID" value="RKI93516.1"/>
    <property type="molecule type" value="Genomic_DNA"/>
</dbReference>
<dbReference type="SUPFAM" id="SSF82693">
    <property type="entry name" value="Multidrug efflux transporter AcrB pore domain, PN1, PN2, PC1 and PC2 subdomains"/>
    <property type="match status" value="2"/>
</dbReference>
<feature type="transmembrane region" description="Helical" evidence="3">
    <location>
        <begin position="1340"/>
        <end position="1359"/>
    </location>
</feature>
<feature type="transmembrane region" description="Helical" evidence="3">
    <location>
        <begin position="1371"/>
        <end position="1397"/>
    </location>
</feature>
<keyword evidence="3" id="KW-0812">Transmembrane</keyword>
<feature type="transmembrane region" description="Helical" evidence="3">
    <location>
        <begin position="812"/>
        <end position="832"/>
    </location>
</feature>
<feature type="transmembrane region" description="Helical" evidence="3">
    <location>
        <begin position="1294"/>
        <end position="1319"/>
    </location>
</feature>
<dbReference type="Gene3D" id="3.30.70.1440">
    <property type="entry name" value="Multidrug efflux transporter AcrB pore domain"/>
    <property type="match status" value="1"/>
</dbReference>
<keyword evidence="3" id="KW-0472">Membrane</keyword>
<dbReference type="InterPro" id="IPR027463">
    <property type="entry name" value="AcrB_DN_DC_subdom"/>
</dbReference>
<feature type="transmembrane region" description="Helical" evidence="3">
    <location>
        <begin position="903"/>
        <end position="921"/>
    </location>
</feature>
<dbReference type="Gene3D" id="3.30.70.1430">
    <property type="entry name" value="Multidrug efflux transporter AcrB pore domain"/>
    <property type="match status" value="2"/>
</dbReference>
<evidence type="ECO:0000256" key="1">
    <source>
        <dbReference type="SAM" id="Coils"/>
    </source>
</evidence>
<proteinExistence type="predicted"/>
<dbReference type="OrthoDB" id="9757876at2"/>
<evidence type="ECO:0000256" key="3">
    <source>
        <dbReference type="SAM" id="Phobius"/>
    </source>
</evidence>
<feature type="transmembrane region" description="Helical" evidence="3">
    <location>
        <begin position="1242"/>
        <end position="1261"/>
    </location>
</feature>
<sequence length="1403" mass="152605">MLSKFSVKKPYTVLVAVVLAVVLGVVSFTRMTTDLLPGISLPYVIVMTTYAGASPETVETVVTKPVEASMATVSNIESISSVSSENYSTVILEFAQSTDMNAASLEIRENLDQIKSYWNDSVGNPIIMKLNPDMLPVMIAAVGGTDMDAGQVTSMTQDTIIPELESIEGVASVSATGLLEESVSVVIRQEKIDKINEQVFGAIDEEIDEVKEELNENKQDIYEGQSELEDARVEMEDSKQKLTESQQELEDSRKEIEDGKQKLADGKAEIAENKVKLEEGKTELASKKDEAARELAEAETKLLTAKADAEAAKIHMTLELEQAKMMLEEAKKGLEENGVVPPDGIESPDVIEAGIAEGNKLNNDLGAYGDGDIYKDVVNDDLRVEVETYLAPDFPSDREDTLTVGEVKGLIDNKISDYERMQGILDNFEQQAAAQEFIKQTIATYEQTIAEMAGKISELEDNISKIDDGLNQLYKGNLKAASEFANAQTTISLGELQITTAEAQIEATEKQLESGQEQLEAGQEQIDSGWEQIADGEEQLKDTAEQLADALQQILDGEEELEENRVNAYDKANMKGILTVETVEALLQAQNFSMPAGYVTEDGISYLIRVGDKPEEINELKRMPLMNLEMDGVDIITLGDVADVFMTDNSADIYANVNGAPGIMVTIQKQTGYSTGDVSDRILEKFRELMDENENLMLITLMDQGIYIDLVMDSILNNILFGAGLAILILILFLKDLRPTAVIACSIPISLITTIVCMYFSGVTLNVISLSGLALGIGMLVDNSIVVIENIYRLRREGCSAKEAAIEGAGEVAGAIMASTLTTVCVFLPIVFTEGITRQLFVDMGLTIGYSLLASLVIALTVVPAMASKALVKTREDSDGKFFTKVVDLYGKLLGLSLKAKPVVILLVVVLLVVSAMASYAKGTAFMPDMDSTQFTISLTMPEDALLSETAQVTDEIVEKLIAHEDVSDVGAMASASSLSMLTGGGDVSPNETVIYVTLNRDKEKTNEVIADEIMEQTAEICEKSNAEMVIDTSSMDMSAMGGSGVTVQIRGRDIDKLQELAVDIASIVGGVEGTANVTDGLEDSMEEMRVIIDRNKAIEHGMTVAEVFSQVAGKLAESASATTLETEENEYGVYVKDAKDLELTRALIKDLEIERTTKDDTKEKFPLSEVASFESTISPKAVNRIDQNRYISVSAEIADGYNVGLVSADVEKALKDYKLPAGYYLEMTGENETITDAMEQLYLMLLLALIFMYLIMVAQFQSLLSPFIIMFTIPLAFTGGFFGLVISNSELSVIALIGFVMLSGIIVNNGIVLVDYINQLRAEGMEKKEAILRAGRTRLRPVLMTALTTILALCTMVTGNDMGSEMGRPMAVVTIGGLVYGTLLTLVVIPCIYDIFSREKKR</sequence>
<reference evidence="4 5" key="1">
    <citation type="submission" date="2018-09" db="EMBL/GenBank/DDBJ databases">
        <title>Murine metabolic-syndrome-specific gut microbial biobank.</title>
        <authorList>
            <person name="Liu C."/>
        </authorList>
    </citation>
    <scope>NUCLEOTIDE SEQUENCE [LARGE SCALE GENOMIC DNA]</scope>
    <source>
        <strain evidence="4 5">0.1xD8-82</strain>
    </source>
</reference>
<feature type="coiled-coil region" evidence="1">
    <location>
        <begin position="498"/>
        <end position="564"/>
    </location>
</feature>
<name>A0A3A9B233_9FIRM</name>
<feature type="region of interest" description="Disordered" evidence="2">
    <location>
        <begin position="240"/>
        <end position="261"/>
    </location>
</feature>
<feature type="transmembrane region" description="Helical" evidence="3">
    <location>
        <begin position="1268"/>
        <end position="1288"/>
    </location>
</feature>
<dbReference type="Proteomes" id="UP000280696">
    <property type="component" value="Unassembled WGS sequence"/>
</dbReference>
<comment type="caution">
    <text evidence="4">The sequence shown here is derived from an EMBL/GenBank/DDBJ whole genome shotgun (WGS) entry which is preliminary data.</text>
</comment>
<dbReference type="PANTHER" id="PTHR32063:SF0">
    <property type="entry name" value="SWARMING MOTILITY PROTEIN SWRC"/>
    <property type="match status" value="1"/>
</dbReference>
<feature type="transmembrane region" description="Helical" evidence="3">
    <location>
        <begin position="741"/>
        <end position="761"/>
    </location>
</feature>
<dbReference type="GO" id="GO:0005886">
    <property type="term" value="C:plasma membrane"/>
    <property type="evidence" value="ECO:0007669"/>
    <property type="project" value="TreeGrafter"/>
</dbReference>
<feature type="transmembrane region" description="Helical" evidence="3">
    <location>
        <begin position="715"/>
        <end position="734"/>
    </location>
</feature>
<dbReference type="SUPFAM" id="SSF82866">
    <property type="entry name" value="Multidrug efflux transporter AcrB transmembrane domain"/>
    <property type="match status" value="2"/>
</dbReference>
<evidence type="ECO:0000313" key="5">
    <source>
        <dbReference type="Proteomes" id="UP000280696"/>
    </source>
</evidence>
<evidence type="ECO:0000256" key="2">
    <source>
        <dbReference type="SAM" id="MobiDB-lite"/>
    </source>
</evidence>
<keyword evidence="1" id="KW-0175">Coiled coil</keyword>
<keyword evidence="3" id="KW-1133">Transmembrane helix</keyword>
<dbReference type="SUPFAM" id="SSF82714">
    <property type="entry name" value="Multidrug efflux transporter AcrB TolC docking domain, DN and DC subdomains"/>
    <property type="match status" value="2"/>
</dbReference>
<evidence type="ECO:0000313" key="4">
    <source>
        <dbReference type="EMBL" id="RKI93516.1"/>
    </source>
</evidence>
<feature type="compositionally biased region" description="Basic and acidic residues" evidence="2">
    <location>
        <begin position="250"/>
        <end position="261"/>
    </location>
</feature>
<dbReference type="GO" id="GO:0042910">
    <property type="term" value="F:xenobiotic transmembrane transporter activity"/>
    <property type="evidence" value="ECO:0007669"/>
    <property type="project" value="TreeGrafter"/>
</dbReference>
<protein>
    <submittedName>
        <fullName evidence="4">Acriflavin resistance protein</fullName>
    </submittedName>
</protein>
<accession>A0A3A9B233</accession>
<dbReference type="RefSeq" id="WP_120466326.1">
    <property type="nucleotide sequence ID" value="NZ_RAYQ01000002.1"/>
</dbReference>
<dbReference type="Pfam" id="PF00873">
    <property type="entry name" value="ACR_tran"/>
    <property type="match status" value="2"/>
</dbReference>
<gene>
    <name evidence="4" type="ORF">D7V94_02065</name>
</gene>
<feature type="transmembrane region" description="Helical" evidence="3">
    <location>
        <begin position="767"/>
        <end position="792"/>
    </location>
</feature>
<dbReference type="Gene3D" id="3.30.2090.10">
    <property type="entry name" value="Multidrug efflux transporter AcrB TolC docking domain, DN and DC subdomains"/>
    <property type="match status" value="3"/>
</dbReference>
<dbReference type="InterPro" id="IPR001036">
    <property type="entry name" value="Acrflvin-R"/>
</dbReference>
<dbReference type="PRINTS" id="PR00702">
    <property type="entry name" value="ACRIFLAVINRP"/>
</dbReference>
<dbReference type="PANTHER" id="PTHR32063">
    <property type="match status" value="1"/>
</dbReference>
<keyword evidence="5" id="KW-1185">Reference proteome</keyword>
<dbReference type="Gene3D" id="1.20.1640.10">
    <property type="entry name" value="Multidrug efflux transporter AcrB transmembrane domain"/>
    <property type="match status" value="3"/>
</dbReference>
<organism evidence="4 5">
    <name type="scientific">Parablautia intestinalis</name>
    <dbReference type="NCBI Taxonomy" id="2320100"/>
    <lineage>
        <taxon>Bacteria</taxon>
        <taxon>Bacillati</taxon>
        <taxon>Bacillota</taxon>
        <taxon>Clostridia</taxon>
        <taxon>Lachnospirales</taxon>
        <taxon>Lachnospiraceae</taxon>
        <taxon>Parablautia</taxon>
    </lineage>
</organism>
<feature type="transmembrane region" description="Helical" evidence="3">
    <location>
        <begin position="844"/>
        <end position="867"/>
    </location>
</feature>